<accession>A0A9Q1H4I1</accession>
<dbReference type="InterPro" id="IPR050984">
    <property type="entry name" value="Gfo/Idh/MocA_domain"/>
</dbReference>
<dbReference type="OrthoDB" id="2129491at2759"/>
<comment type="catalytic activity">
    <reaction evidence="9">
        <text>(1R,2R)-1,2-dihydrobenzene-1,2-diol + NADP(+) = catechol + NADPH + H(+)</text>
        <dbReference type="Rhea" id="RHEA:16729"/>
        <dbReference type="ChEBI" id="CHEBI:10702"/>
        <dbReference type="ChEBI" id="CHEBI:15378"/>
        <dbReference type="ChEBI" id="CHEBI:18135"/>
        <dbReference type="ChEBI" id="CHEBI:57783"/>
        <dbReference type="ChEBI" id="CHEBI:58349"/>
        <dbReference type="EC" id="1.3.1.20"/>
    </reaction>
</comment>
<evidence type="ECO:0000256" key="9">
    <source>
        <dbReference type="ARBA" id="ARBA00047423"/>
    </source>
</evidence>
<dbReference type="GO" id="GO:0047115">
    <property type="term" value="F:trans-1,2-dihydrobenzene-1,2-diol dehydrogenase activity"/>
    <property type="evidence" value="ECO:0007669"/>
    <property type="project" value="UniProtKB-EC"/>
</dbReference>
<organism evidence="12 13">
    <name type="scientific">Holothuria leucospilota</name>
    <name type="common">Black long sea cucumber</name>
    <name type="synonym">Mertensiothuria leucospilota</name>
    <dbReference type="NCBI Taxonomy" id="206669"/>
    <lineage>
        <taxon>Eukaryota</taxon>
        <taxon>Metazoa</taxon>
        <taxon>Echinodermata</taxon>
        <taxon>Eleutherozoa</taxon>
        <taxon>Echinozoa</taxon>
        <taxon>Holothuroidea</taxon>
        <taxon>Aspidochirotacea</taxon>
        <taxon>Aspidochirotida</taxon>
        <taxon>Holothuriidae</taxon>
        <taxon>Holothuria</taxon>
    </lineage>
</organism>
<evidence type="ECO:0000256" key="5">
    <source>
        <dbReference type="ARBA" id="ARBA00040603"/>
    </source>
</evidence>
<dbReference type="PANTHER" id="PTHR22604">
    <property type="entry name" value="OXIDOREDUCTASES"/>
    <property type="match status" value="1"/>
</dbReference>
<gene>
    <name evidence="12" type="ORF">HOLleu_26155</name>
</gene>
<dbReference type="Gene3D" id="3.40.50.720">
    <property type="entry name" value="NAD(P)-binding Rossmann-like Domain"/>
    <property type="match status" value="1"/>
</dbReference>
<sequence>MALRWDIWCAGNVSHDFTCGVRTLDRPFYTVVIAVASRSLYRGRHFAKLHKIPEFYGSYAILAADKDVDMVYVVSTNSEHLILCTFFLNHKEHVLCEKTLGLNLQQVQQITNLARRTTYFIWREYGVDFFPVYKKVRDIIAKKKIGAVKIVRSSFGLPRLNSAKVVTKVNSELN</sequence>
<dbReference type="GO" id="GO:0000166">
    <property type="term" value="F:nucleotide binding"/>
    <property type="evidence" value="ECO:0007669"/>
    <property type="project" value="InterPro"/>
</dbReference>
<protein>
    <recommendedName>
        <fullName evidence="5">Trans-1,2-dihydrobenzene-1,2-diol dehydrogenase</fullName>
        <ecNumber evidence="4">1.1.1.179</ecNumber>
        <ecNumber evidence="3">1.3.1.20</ecNumber>
    </recommendedName>
    <alternativeName>
        <fullName evidence="8">D-xylose 1-dehydrogenase</fullName>
    </alternativeName>
    <alternativeName>
        <fullName evidence="7">D-xylose-NADP dehydrogenase</fullName>
    </alternativeName>
    <alternativeName>
        <fullName evidence="6">Dimeric dihydrodiol dehydrogenase</fullName>
    </alternativeName>
</protein>
<evidence type="ECO:0000313" key="13">
    <source>
        <dbReference type="Proteomes" id="UP001152320"/>
    </source>
</evidence>
<feature type="domain" description="Gfo/Idh/MocA-like oxidoreductase N-terminal" evidence="11">
    <location>
        <begin position="31"/>
        <end position="118"/>
    </location>
</feature>
<dbReference type="EMBL" id="JAIZAY010000012">
    <property type="protein sequence ID" value="KAJ8032593.1"/>
    <property type="molecule type" value="Genomic_DNA"/>
</dbReference>
<proteinExistence type="inferred from homology"/>
<dbReference type="Gene3D" id="3.30.360.10">
    <property type="entry name" value="Dihydrodipicolinate Reductase, domain 2"/>
    <property type="match status" value="1"/>
</dbReference>
<evidence type="ECO:0000256" key="3">
    <source>
        <dbReference type="ARBA" id="ARBA00038853"/>
    </source>
</evidence>
<dbReference type="InterPro" id="IPR036291">
    <property type="entry name" value="NAD(P)-bd_dom_sf"/>
</dbReference>
<reference evidence="12" key="1">
    <citation type="submission" date="2021-10" db="EMBL/GenBank/DDBJ databases">
        <title>Tropical sea cucumber genome reveals ecological adaptation and Cuvierian tubules defense mechanism.</title>
        <authorList>
            <person name="Chen T."/>
        </authorList>
    </citation>
    <scope>NUCLEOTIDE SEQUENCE</scope>
    <source>
        <strain evidence="12">Nanhai2018</strain>
        <tissue evidence="12">Muscle</tissue>
    </source>
</reference>
<dbReference type="PANTHER" id="PTHR22604:SF105">
    <property type="entry name" value="TRANS-1,2-DIHYDROBENZENE-1,2-DIOL DEHYDROGENASE"/>
    <property type="match status" value="1"/>
</dbReference>
<evidence type="ECO:0000256" key="2">
    <source>
        <dbReference type="ARBA" id="ARBA00023002"/>
    </source>
</evidence>
<comment type="caution">
    <text evidence="12">The sequence shown here is derived from an EMBL/GenBank/DDBJ whole genome shotgun (WGS) entry which is preliminary data.</text>
</comment>
<dbReference type="Pfam" id="PF01408">
    <property type="entry name" value="GFO_IDH_MocA"/>
    <property type="match status" value="1"/>
</dbReference>
<comment type="catalytic activity">
    <reaction evidence="10">
        <text>D-xylose + NADP(+) = D-xylono-1,5-lactone + NADPH + H(+)</text>
        <dbReference type="Rhea" id="RHEA:22000"/>
        <dbReference type="ChEBI" id="CHEBI:15378"/>
        <dbReference type="ChEBI" id="CHEBI:15867"/>
        <dbReference type="ChEBI" id="CHEBI:53455"/>
        <dbReference type="ChEBI" id="CHEBI:57783"/>
        <dbReference type="ChEBI" id="CHEBI:58349"/>
        <dbReference type="EC" id="1.1.1.179"/>
    </reaction>
</comment>
<evidence type="ECO:0000313" key="12">
    <source>
        <dbReference type="EMBL" id="KAJ8032593.1"/>
    </source>
</evidence>
<evidence type="ECO:0000259" key="11">
    <source>
        <dbReference type="Pfam" id="PF01408"/>
    </source>
</evidence>
<evidence type="ECO:0000256" key="6">
    <source>
        <dbReference type="ARBA" id="ARBA00042926"/>
    </source>
</evidence>
<dbReference type="EC" id="1.3.1.20" evidence="3"/>
<evidence type="ECO:0000256" key="8">
    <source>
        <dbReference type="ARBA" id="ARBA00043025"/>
    </source>
</evidence>
<evidence type="ECO:0000256" key="4">
    <source>
        <dbReference type="ARBA" id="ARBA00038984"/>
    </source>
</evidence>
<evidence type="ECO:0000256" key="7">
    <source>
        <dbReference type="ARBA" id="ARBA00042988"/>
    </source>
</evidence>
<dbReference type="AlphaFoldDB" id="A0A9Q1H4I1"/>
<name>A0A9Q1H4I1_HOLLE</name>
<comment type="similarity">
    <text evidence="1">Belongs to the Gfo/Idh/MocA family.</text>
</comment>
<evidence type="ECO:0000256" key="10">
    <source>
        <dbReference type="ARBA" id="ARBA00049233"/>
    </source>
</evidence>
<dbReference type="SUPFAM" id="SSF51735">
    <property type="entry name" value="NAD(P)-binding Rossmann-fold domains"/>
    <property type="match status" value="1"/>
</dbReference>
<dbReference type="InterPro" id="IPR000683">
    <property type="entry name" value="Gfo/Idh/MocA-like_OxRdtase_N"/>
</dbReference>
<evidence type="ECO:0000256" key="1">
    <source>
        <dbReference type="ARBA" id="ARBA00010928"/>
    </source>
</evidence>
<keyword evidence="13" id="KW-1185">Reference proteome</keyword>
<dbReference type="GO" id="GO:0047837">
    <property type="term" value="F:D-xylose 1-dehydrogenase (NADP+) activity"/>
    <property type="evidence" value="ECO:0007669"/>
    <property type="project" value="UniProtKB-EC"/>
</dbReference>
<dbReference type="EC" id="1.1.1.179" evidence="4"/>
<keyword evidence="2" id="KW-0560">Oxidoreductase</keyword>
<dbReference type="Proteomes" id="UP001152320">
    <property type="component" value="Chromosome 12"/>
</dbReference>